<evidence type="ECO:0000256" key="7">
    <source>
        <dbReference type="ARBA" id="ARBA00023002"/>
    </source>
</evidence>
<comment type="subcellular location">
    <subcellularLocation>
        <location evidence="1">Membrane</location>
        <topology evidence="1">Single-pass membrane protein</topology>
    </subcellularLocation>
</comment>
<evidence type="ECO:0000256" key="9">
    <source>
        <dbReference type="ARBA" id="ARBA00023033"/>
    </source>
</evidence>
<dbReference type="GO" id="GO:0005506">
    <property type="term" value="F:iron ion binding"/>
    <property type="evidence" value="ECO:0007669"/>
    <property type="project" value="InterPro"/>
</dbReference>
<dbReference type="InterPro" id="IPR036396">
    <property type="entry name" value="Cyt_P450_sf"/>
</dbReference>
<dbReference type="GO" id="GO:0016020">
    <property type="term" value="C:membrane"/>
    <property type="evidence" value="ECO:0007669"/>
    <property type="project" value="UniProtKB-SubCell"/>
</dbReference>
<dbReference type="InterPro" id="IPR001128">
    <property type="entry name" value="Cyt_P450"/>
</dbReference>
<dbReference type="PANTHER" id="PTHR24282:SF253">
    <property type="entry name" value="11-OXO-BETA-AMYRIN 30-OXIDASE"/>
    <property type="match status" value="1"/>
</dbReference>
<keyword evidence="3" id="KW-0349">Heme</keyword>
<dbReference type="SUPFAM" id="SSF48264">
    <property type="entry name" value="Cytochrome P450"/>
    <property type="match status" value="1"/>
</dbReference>
<evidence type="ECO:0000256" key="4">
    <source>
        <dbReference type="ARBA" id="ARBA00022692"/>
    </source>
</evidence>
<organism evidence="11 12">
    <name type="scientific">Mucuna pruriens</name>
    <name type="common">Velvet bean</name>
    <name type="synonym">Dolichos pruriens</name>
    <dbReference type="NCBI Taxonomy" id="157652"/>
    <lineage>
        <taxon>Eukaryota</taxon>
        <taxon>Viridiplantae</taxon>
        <taxon>Streptophyta</taxon>
        <taxon>Embryophyta</taxon>
        <taxon>Tracheophyta</taxon>
        <taxon>Spermatophyta</taxon>
        <taxon>Magnoliopsida</taxon>
        <taxon>eudicotyledons</taxon>
        <taxon>Gunneridae</taxon>
        <taxon>Pentapetalae</taxon>
        <taxon>rosids</taxon>
        <taxon>fabids</taxon>
        <taxon>Fabales</taxon>
        <taxon>Fabaceae</taxon>
        <taxon>Papilionoideae</taxon>
        <taxon>50 kb inversion clade</taxon>
        <taxon>NPAAA clade</taxon>
        <taxon>indigoferoid/millettioid clade</taxon>
        <taxon>Phaseoleae</taxon>
        <taxon>Mucuna</taxon>
    </lineage>
</organism>
<dbReference type="GO" id="GO:0020037">
    <property type="term" value="F:heme binding"/>
    <property type="evidence" value="ECO:0007669"/>
    <property type="project" value="InterPro"/>
</dbReference>
<accession>A0A371FRN5</accession>
<evidence type="ECO:0000256" key="3">
    <source>
        <dbReference type="ARBA" id="ARBA00022617"/>
    </source>
</evidence>
<dbReference type="EMBL" id="QJKJ01008041">
    <property type="protein sequence ID" value="RDX80994.1"/>
    <property type="molecule type" value="Genomic_DNA"/>
</dbReference>
<keyword evidence="8" id="KW-0408">Iron</keyword>
<reference evidence="11" key="1">
    <citation type="submission" date="2018-05" db="EMBL/GenBank/DDBJ databases">
        <title>Draft genome of Mucuna pruriens seed.</title>
        <authorList>
            <person name="Nnadi N.E."/>
            <person name="Vos R."/>
            <person name="Hasami M.H."/>
            <person name="Devisetty U.K."/>
            <person name="Aguiy J.C."/>
        </authorList>
    </citation>
    <scope>NUCLEOTIDE SEQUENCE [LARGE SCALE GENOMIC DNA]</scope>
    <source>
        <strain evidence="11">JCA_2017</strain>
    </source>
</reference>
<evidence type="ECO:0000313" key="12">
    <source>
        <dbReference type="Proteomes" id="UP000257109"/>
    </source>
</evidence>
<keyword evidence="4" id="KW-0812">Transmembrane</keyword>
<dbReference type="GO" id="GO:0016705">
    <property type="term" value="F:oxidoreductase activity, acting on paired donors, with incorporation or reduction of molecular oxygen"/>
    <property type="evidence" value="ECO:0007669"/>
    <property type="project" value="InterPro"/>
</dbReference>
<evidence type="ECO:0000256" key="2">
    <source>
        <dbReference type="ARBA" id="ARBA00010617"/>
    </source>
</evidence>
<dbReference type="STRING" id="157652.A0A371FRN5"/>
<keyword evidence="9" id="KW-0503">Monooxygenase</keyword>
<comment type="caution">
    <text evidence="11">The sequence shown here is derived from an EMBL/GenBank/DDBJ whole genome shotgun (WGS) entry which is preliminary data.</text>
</comment>
<evidence type="ECO:0000256" key="8">
    <source>
        <dbReference type="ARBA" id="ARBA00023004"/>
    </source>
</evidence>
<comment type="similarity">
    <text evidence="2">Belongs to the cytochrome P450 family.</text>
</comment>
<evidence type="ECO:0000256" key="1">
    <source>
        <dbReference type="ARBA" id="ARBA00004167"/>
    </source>
</evidence>
<keyword evidence="5" id="KW-0479">Metal-binding</keyword>
<protein>
    <submittedName>
        <fullName evidence="11">11-oxo-beta-amyrin 30-oxidase</fullName>
    </submittedName>
</protein>
<keyword evidence="12" id="KW-1185">Reference proteome</keyword>
<evidence type="ECO:0000313" key="11">
    <source>
        <dbReference type="EMBL" id="RDX80994.1"/>
    </source>
</evidence>
<keyword evidence="7" id="KW-0560">Oxidoreductase</keyword>
<dbReference type="GO" id="GO:0004497">
    <property type="term" value="F:monooxygenase activity"/>
    <property type="evidence" value="ECO:0007669"/>
    <property type="project" value="UniProtKB-KW"/>
</dbReference>
<name>A0A371FRN5_MUCPR</name>
<dbReference type="Proteomes" id="UP000257109">
    <property type="component" value="Unassembled WGS sequence"/>
</dbReference>
<evidence type="ECO:0000256" key="5">
    <source>
        <dbReference type="ARBA" id="ARBA00022723"/>
    </source>
</evidence>
<keyword evidence="6" id="KW-1133">Transmembrane helix</keyword>
<feature type="non-terminal residue" evidence="11">
    <location>
        <position position="1"/>
    </location>
</feature>
<dbReference type="InterPro" id="IPR050665">
    <property type="entry name" value="Cytochrome_P450_Monooxygen"/>
</dbReference>
<proteinExistence type="inferred from homology"/>
<evidence type="ECO:0000256" key="6">
    <source>
        <dbReference type="ARBA" id="ARBA00022989"/>
    </source>
</evidence>
<keyword evidence="10" id="KW-0472">Membrane</keyword>
<dbReference type="Gene3D" id="1.10.630.10">
    <property type="entry name" value="Cytochrome P450"/>
    <property type="match status" value="1"/>
</dbReference>
<gene>
    <name evidence="11" type="primary">CYP72A154</name>
    <name evidence="11" type="ORF">CR513_38383</name>
</gene>
<evidence type="ECO:0000256" key="10">
    <source>
        <dbReference type="ARBA" id="ARBA00023136"/>
    </source>
</evidence>
<dbReference type="PANTHER" id="PTHR24282">
    <property type="entry name" value="CYTOCHROME P450 FAMILY MEMBER"/>
    <property type="match status" value="1"/>
</dbReference>
<sequence length="227" mass="25820">MGGWEGRDRGALSECSFYDAFADFLASHSSGFLVENWFHPCRDVVGFSILIVPEFLLSLLQSFGSQFSRVSTRKNSCPTLRFEAFYRLEIGPVLSLLQLPSKILFYMLVKVGPGKTQSRTVLGCNSEKWNKHRKIINLAFHLEKLKNMLPAFSQSCHDMISTWMGMFSSDGTCEIDVWPFLQNLTCDVISRTAFGSSYAEGTRIFQLLKMQGYLFMTAQYKDIPILE</sequence>
<dbReference type="Pfam" id="PF00067">
    <property type="entry name" value="p450"/>
    <property type="match status" value="1"/>
</dbReference>
<dbReference type="AlphaFoldDB" id="A0A371FRN5"/>
<dbReference type="OrthoDB" id="1470350at2759"/>